<dbReference type="GO" id="GO:0036503">
    <property type="term" value="P:ERAD pathway"/>
    <property type="evidence" value="ECO:0007669"/>
    <property type="project" value="TreeGrafter"/>
</dbReference>
<gene>
    <name evidence="2" type="ORF">BB561_003175</name>
</gene>
<protein>
    <submittedName>
        <fullName evidence="2">Uncharacterized protein</fullName>
    </submittedName>
</protein>
<dbReference type="InterPro" id="IPR011990">
    <property type="entry name" value="TPR-like_helical_dom_sf"/>
</dbReference>
<sequence>MYKPHINLNRAPPSILKTVTQPNFKTIISNKNKTLNKTRIEHICTPNNAYSTGLITSKYCHKESCQKLSDLQNGKVFYSTDIFSQTISKNKSEEYESETNIKTDLWKLGLSDIWVTQEVYEKTIRKDFVEYSKLCSIFQEYISINQGEANSSLDEWYAQVFSVCNKEPKFILLLAELLFKAKEDKSLALDLYLCAAKFGDKDALYIHSTVRYFGAGGVKKETENSIINLEKLAESGHSHAQLSLASIYIKENRCNLQEKIIELLTRASEAGLSAANLKLGEYYKQNINIPKNYKIANFYLEKAIKDGSAEAQFLLGDMLSKGQNTLDGKPDYSTAFKMFEQAASKGVVEAQYNVGVYYINALGTKQSIENAIEYWEMATMQGFPMAAFNLGKLYLEGFIDVVLLPSEKPPQTILKISPDMLKAKGYLVAAKNLGRGSFIEQQADSLLQKYFIDTTNGGIKQPSNLKPKTDKSGMCSIM</sequence>
<keyword evidence="3" id="KW-1185">Reference proteome</keyword>
<reference evidence="2 3" key="1">
    <citation type="journal article" date="2018" name="MBio">
        <title>Comparative Genomics Reveals the Core Gene Toolbox for the Fungus-Insect Symbiosis.</title>
        <authorList>
            <person name="Wang Y."/>
            <person name="Stata M."/>
            <person name="Wang W."/>
            <person name="Stajich J.E."/>
            <person name="White M.M."/>
            <person name="Moncalvo J.M."/>
        </authorList>
    </citation>
    <scope>NUCLEOTIDE SEQUENCE [LARGE SCALE GENOMIC DNA]</scope>
    <source>
        <strain evidence="2 3">SWE-8-4</strain>
    </source>
</reference>
<dbReference type="AlphaFoldDB" id="A0A2T9YMK2"/>
<dbReference type="InterPro" id="IPR006597">
    <property type="entry name" value="Sel1-like"/>
</dbReference>
<dbReference type="PANTHER" id="PTHR11102">
    <property type="entry name" value="SEL-1-LIKE PROTEIN"/>
    <property type="match status" value="1"/>
</dbReference>
<dbReference type="Gene3D" id="1.25.40.10">
    <property type="entry name" value="Tetratricopeptide repeat domain"/>
    <property type="match status" value="2"/>
</dbReference>
<dbReference type="Proteomes" id="UP000245383">
    <property type="component" value="Unassembled WGS sequence"/>
</dbReference>
<organism evidence="2 3">
    <name type="scientific">Smittium simulii</name>
    <dbReference type="NCBI Taxonomy" id="133385"/>
    <lineage>
        <taxon>Eukaryota</taxon>
        <taxon>Fungi</taxon>
        <taxon>Fungi incertae sedis</taxon>
        <taxon>Zoopagomycota</taxon>
        <taxon>Kickxellomycotina</taxon>
        <taxon>Harpellomycetes</taxon>
        <taxon>Harpellales</taxon>
        <taxon>Legeriomycetaceae</taxon>
        <taxon>Smittium</taxon>
    </lineage>
</organism>
<dbReference type="SUPFAM" id="SSF81901">
    <property type="entry name" value="HCP-like"/>
    <property type="match status" value="1"/>
</dbReference>
<dbReference type="GO" id="GO:0005789">
    <property type="term" value="C:endoplasmic reticulum membrane"/>
    <property type="evidence" value="ECO:0007669"/>
    <property type="project" value="TreeGrafter"/>
</dbReference>
<dbReference type="STRING" id="133385.A0A2T9YMK2"/>
<dbReference type="PANTHER" id="PTHR11102:SF161">
    <property type="match status" value="1"/>
</dbReference>
<dbReference type="Pfam" id="PF08238">
    <property type="entry name" value="Sel1"/>
    <property type="match status" value="6"/>
</dbReference>
<evidence type="ECO:0000256" key="1">
    <source>
        <dbReference type="ARBA" id="ARBA00038101"/>
    </source>
</evidence>
<dbReference type="EMBL" id="MBFR01000123">
    <property type="protein sequence ID" value="PVU93568.1"/>
    <property type="molecule type" value="Genomic_DNA"/>
</dbReference>
<comment type="similarity">
    <text evidence="1">Belongs to the sel-1 family.</text>
</comment>
<name>A0A2T9YMK2_9FUNG</name>
<accession>A0A2T9YMK2</accession>
<evidence type="ECO:0000313" key="3">
    <source>
        <dbReference type="Proteomes" id="UP000245383"/>
    </source>
</evidence>
<proteinExistence type="inferred from homology"/>
<comment type="caution">
    <text evidence="2">The sequence shown here is derived from an EMBL/GenBank/DDBJ whole genome shotgun (WGS) entry which is preliminary data.</text>
</comment>
<evidence type="ECO:0000313" key="2">
    <source>
        <dbReference type="EMBL" id="PVU93568.1"/>
    </source>
</evidence>
<dbReference type="SMART" id="SM00671">
    <property type="entry name" value="SEL1"/>
    <property type="match status" value="4"/>
</dbReference>
<dbReference type="OrthoDB" id="2425131at2759"/>
<dbReference type="InterPro" id="IPR050767">
    <property type="entry name" value="Sel1_AlgK"/>
</dbReference>